<organism evidence="5 6">
    <name type="scientific">Coemansia spiralis</name>
    <dbReference type="NCBI Taxonomy" id="417178"/>
    <lineage>
        <taxon>Eukaryota</taxon>
        <taxon>Fungi</taxon>
        <taxon>Fungi incertae sedis</taxon>
        <taxon>Zoopagomycota</taxon>
        <taxon>Kickxellomycotina</taxon>
        <taxon>Kickxellomycetes</taxon>
        <taxon>Kickxellales</taxon>
        <taxon>Kickxellaceae</taxon>
        <taxon>Coemansia</taxon>
    </lineage>
</organism>
<dbReference type="InterPro" id="IPR017932">
    <property type="entry name" value="GATase_2_dom"/>
</dbReference>
<dbReference type="InterPro" id="IPR029055">
    <property type="entry name" value="Ntn_hydrolases_N"/>
</dbReference>
<dbReference type="InterPro" id="IPR001962">
    <property type="entry name" value="Asn_synthase"/>
</dbReference>
<evidence type="ECO:0000256" key="3">
    <source>
        <dbReference type="ARBA" id="ARBA00022962"/>
    </source>
</evidence>
<keyword evidence="3" id="KW-0315">Glutamine amidotransferase</keyword>
<dbReference type="Gene3D" id="3.40.50.620">
    <property type="entry name" value="HUPs"/>
    <property type="match status" value="1"/>
</dbReference>
<dbReference type="GO" id="GO:0006529">
    <property type="term" value="P:asparagine biosynthetic process"/>
    <property type="evidence" value="ECO:0007669"/>
    <property type="project" value="UniProtKB-KW"/>
</dbReference>
<dbReference type="PANTHER" id="PTHR45937">
    <property type="entry name" value="ASPARAGINE SYNTHETASE DOMAIN-CONTAINING PROTEIN 1"/>
    <property type="match status" value="1"/>
</dbReference>
<keyword evidence="1" id="KW-0028">Amino-acid biosynthesis</keyword>
<evidence type="ECO:0000259" key="4">
    <source>
        <dbReference type="PROSITE" id="PS51278"/>
    </source>
</evidence>
<dbReference type="Pfam" id="PF13537">
    <property type="entry name" value="GATase_7"/>
    <property type="match status" value="1"/>
</dbReference>
<keyword evidence="2" id="KW-0061">Asparagine biosynthesis</keyword>
<dbReference type="PANTHER" id="PTHR45937:SF1">
    <property type="entry name" value="ASPARAGINE SYNTHETASE DOMAIN-CONTAINING PROTEIN 1"/>
    <property type="match status" value="1"/>
</dbReference>
<dbReference type="Proteomes" id="UP001151518">
    <property type="component" value="Unassembled WGS sequence"/>
</dbReference>
<sequence length="618" mass="69286">MCGIQVLIWLASSSQQHTDYQVCCSGQTWDNLTLANRHRGPDSHNELTVALVDSNSGDTSDYAYAQQNIVIKFGAHVLHLRGLETQSQPIVDKESKDVLCWNGEVFGGLDIGSNNDGLLLFEKIQQTKQEDPATYILRVFKNIEGPYAFVYLDYKQRKLWFARDFLGRRSLLTKRAGKHSLLISSVADSVSSAAEEQNTSYHALFSANWTEVPAQQIYCLDLAALAVAPAFTDNSLVKYSWKYSTSDTGGNNNSKIDHSAELVLPFDQVTLNLAEHCLPAQAAESISDLADFPKTAQWQPYINQLKAVLMQAIRTRVEYIPFNHSSTETSSQPRVGILFSGGVDCITIAALLTKILPKTEPIELFNVAFENPRQAKAHKPLDLSKSNIYDVPDRKTGRQGWQELCQLDPERDWRFVEVDVPYSLVVENKTNIRQLLVPSDTIMDMSIGLALWFASKGEGYLVNKDASNRLGYSRQPYTGVARVLLLGMGADEQLGGYSRHRAAWERGGWQELGQEIRLDVQRISTRNLGRDDRMVSDNSKESRYPFIAAEVVKFLSETPLDRKMDMHYPRGIGEKLLLRLLAHQLGLLQACMLAKRAIQFGARTAKMESSQTKGQDVL</sequence>
<feature type="domain" description="Glutamine amidotransferase type-2" evidence="4">
    <location>
        <begin position="2"/>
        <end position="223"/>
    </location>
</feature>
<dbReference type="SUPFAM" id="SSF52402">
    <property type="entry name" value="Adenine nucleotide alpha hydrolases-like"/>
    <property type="match status" value="1"/>
</dbReference>
<evidence type="ECO:0000313" key="5">
    <source>
        <dbReference type="EMBL" id="KAJ2668669.1"/>
    </source>
</evidence>
<evidence type="ECO:0000256" key="2">
    <source>
        <dbReference type="ARBA" id="ARBA00022888"/>
    </source>
</evidence>
<protein>
    <recommendedName>
        <fullName evidence="4">Glutamine amidotransferase type-2 domain-containing protein</fullName>
    </recommendedName>
</protein>
<proteinExistence type="predicted"/>
<dbReference type="OrthoDB" id="10252281at2759"/>
<dbReference type="SUPFAM" id="SSF56235">
    <property type="entry name" value="N-terminal nucleophile aminohydrolases (Ntn hydrolases)"/>
    <property type="match status" value="1"/>
</dbReference>
<evidence type="ECO:0000313" key="6">
    <source>
        <dbReference type="Proteomes" id="UP001151518"/>
    </source>
</evidence>
<dbReference type="PROSITE" id="PS51278">
    <property type="entry name" value="GATASE_TYPE_2"/>
    <property type="match status" value="1"/>
</dbReference>
<dbReference type="Pfam" id="PF00733">
    <property type="entry name" value="Asn_synthase"/>
    <property type="match status" value="1"/>
</dbReference>
<dbReference type="CDD" id="cd01991">
    <property type="entry name" value="Asn_synthase_B_C"/>
    <property type="match status" value="1"/>
</dbReference>
<dbReference type="GO" id="GO:0004066">
    <property type="term" value="F:asparagine synthase (glutamine-hydrolyzing) activity"/>
    <property type="evidence" value="ECO:0007669"/>
    <property type="project" value="InterPro"/>
</dbReference>
<name>A0A9W8G1E9_9FUNG</name>
<accession>A0A9W8G1E9</accession>
<dbReference type="InterPro" id="IPR051857">
    <property type="entry name" value="Asn_synthetase_domain"/>
</dbReference>
<dbReference type="Gene3D" id="3.60.20.10">
    <property type="entry name" value="Glutamine Phosphoribosylpyrophosphate, subunit 1, domain 1"/>
    <property type="match status" value="1"/>
</dbReference>
<dbReference type="InterPro" id="IPR014729">
    <property type="entry name" value="Rossmann-like_a/b/a_fold"/>
</dbReference>
<evidence type="ECO:0000256" key="1">
    <source>
        <dbReference type="ARBA" id="ARBA00022605"/>
    </source>
</evidence>
<dbReference type="AlphaFoldDB" id="A0A9W8G1E9"/>
<gene>
    <name evidence="5" type="ORF">GGI25_006391</name>
</gene>
<comment type="caution">
    <text evidence="5">The sequence shown here is derived from an EMBL/GenBank/DDBJ whole genome shotgun (WGS) entry which is preliminary data.</text>
</comment>
<reference evidence="5" key="1">
    <citation type="submission" date="2022-07" db="EMBL/GenBank/DDBJ databases">
        <title>Phylogenomic reconstructions and comparative analyses of Kickxellomycotina fungi.</title>
        <authorList>
            <person name="Reynolds N.K."/>
            <person name="Stajich J.E."/>
            <person name="Barry K."/>
            <person name="Grigoriev I.V."/>
            <person name="Crous P."/>
            <person name="Smith M.E."/>
        </authorList>
    </citation>
    <scope>NUCLEOTIDE SEQUENCE</scope>
    <source>
        <strain evidence="5">NRRL 3115</strain>
    </source>
</reference>
<dbReference type="EMBL" id="JANBTW010000184">
    <property type="protein sequence ID" value="KAJ2668669.1"/>
    <property type="molecule type" value="Genomic_DNA"/>
</dbReference>